<reference evidence="3 4" key="1">
    <citation type="submission" date="2024-01" db="EMBL/GenBank/DDBJ databases">
        <title>Novel species of the genus Luteimonas isolated from rivers.</title>
        <authorList>
            <person name="Lu H."/>
        </authorList>
    </citation>
    <scope>NUCLEOTIDE SEQUENCE [LARGE SCALE GENOMIC DNA]</scope>
    <source>
        <strain evidence="3 4">SMYT11W</strain>
    </source>
</reference>
<sequence>MSTYEATEREPLFPSPRVAVVIPSYRVTRHILDVIARIGDECHQIFVVDDACPDASGRFVAEHCRDPRVQVIWNPENLGVGGAVMAGYRAALRAGADILVKIDGDGQMPPELLGRFVGPILDGKADYTKGNRFYDLALVRSMPAVRLLGNAGLSFMSKASSGYWDLFDPTNGYTAIHARVAAHLPMDRISKRYFFESDLLFRLNTLRAVVVDIPMAARYNDEVSNLKISRILGDFLLGHLRNFAKRLFYNYFLRDMSAASLQLLLGCALVLGGTAYGALKWSAQAGAPSTAGTVMLAALPIILGLQLLLAFLMWDMQSVPRRTLFPRLPNRPDSFQNEETPCGS</sequence>
<keyword evidence="1" id="KW-0472">Membrane</keyword>
<feature type="transmembrane region" description="Helical" evidence="1">
    <location>
        <begin position="261"/>
        <end position="279"/>
    </location>
</feature>
<dbReference type="InterPro" id="IPR029044">
    <property type="entry name" value="Nucleotide-diphossugar_trans"/>
</dbReference>
<keyword evidence="4" id="KW-1185">Reference proteome</keyword>
<feature type="transmembrane region" description="Helical" evidence="1">
    <location>
        <begin position="291"/>
        <end position="314"/>
    </location>
</feature>
<dbReference type="EMBL" id="JAZHBM010000002">
    <property type="protein sequence ID" value="MEF3082531.1"/>
    <property type="molecule type" value="Genomic_DNA"/>
</dbReference>
<dbReference type="InterPro" id="IPR001173">
    <property type="entry name" value="Glyco_trans_2-like"/>
</dbReference>
<keyword evidence="1" id="KW-1133">Transmembrane helix</keyword>
<protein>
    <submittedName>
        <fullName evidence="3">Glycosyltransferase family 2 protein</fullName>
    </submittedName>
</protein>
<dbReference type="Proteomes" id="UP001358324">
    <property type="component" value="Unassembled WGS sequence"/>
</dbReference>
<keyword evidence="1" id="KW-0812">Transmembrane</keyword>
<dbReference type="SUPFAM" id="SSF53448">
    <property type="entry name" value="Nucleotide-diphospho-sugar transferases"/>
    <property type="match status" value="1"/>
</dbReference>
<proteinExistence type="predicted"/>
<evidence type="ECO:0000313" key="3">
    <source>
        <dbReference type="EMBL" id="MEF3082531.1"/>
    </source>
</evidence>
<comment type="caution">
    <text evidence="3">The sequence shown here is derived from an EMBL/GenBank/DDBJ whole genome shotgun (WGS) entry which is preliminary data.</text>
</comment>
<dbReference type="Pfam" id="PF00535">
    <property type="entry name" value="Glycos_transf_2"/>
    <property type="match status" value="1"/>
</dbReference>
<name>A0ABU7WEZ3_9GAMM</name>
<evidence type="ECO:0000313" key="4">
    <source>
        <dbReference type="Proteomes" id="UP001358324"/>
    </source>
</evidence>
<organism evidence="3 4">
    <name type="scientific">Luteimonas flava</name>
    <dbReference type="NCBI Taxonomy" id="3115822"/>
    <lineage>
        <taxon>Bacteria</taxon>
        <taxon>Pseudomonadati</taxon>
        <taxon>Pseudomonadota</taxon>
        <taxon>Gammaproteobacteria</taxon>
        <taxon>Lysobacterales</taxon>
        <taxon>Lysobacteraceae</taxon>
        <taxon>Luteimonas</taxon>
    </lineage>
</organism>
<evidence type="ECO:0000256" key="1">
    <source>
        <dbReference type="SAM" id="Phobius"/>
    </source>
</evidence>
<dbReference type="InterPro" id="IPR050256">
    <property type="entry name" value="Glycosyltransferase_2"/>
</dbReference>
<dbReference type="RefSeq" id="WP_332078255.1">
    <property type="nucleotide sequence ID" value="NZ_JAZHBM010000002.1"/>
</dbReference>
<evidence type="ECO:0000259" key="2">
    <source>
        <dbReference type="Pfam" id="PF00535"/>
    </source>
</evidence>
<dbReference type="Gene3D" id="3.90.550.10">
    <property type="entry name" value="Spore Coat Polysaccharide Biosynthesis Protein SpsA, Chain A"/>
    <property type="match status" value="1"/>
</dbReference>
<dbReference type="PANTHER" id="PTHR48090">
    <property type="entry name" value="UNDECAPRENYL-PHOSPHATE 4-DEOXY-4-FORMAMIDO-L-ARABINOSE TRANSFERASE-RELATED"/>
    <property type="match status" value="1"/>
</dbReference>
<dbReference type="PANTHER" id="PTHR48090:SF7">
    <property type="entry name" value="RFBJ PROTEIN"/>
    <property type="match status" value="1"/>
</dbReference>
<accession>A0ABU7WEZ3</accession>
<dbReference type="CDD" id="cd04179">
    <property type="entry name" value="DPM_DPG-synthase_like"/>
    <property type="match status" value="1"/>
</dbReference>
<gene>
    <name evidence="3" type="ORF">V3391_09985</name>
</gene>
<feature type="domain" description="Glycosyltransferase 2-like" evidence="2">
    <location>
        <begin position="20"/>
        <end position="179"/>
    </location>
</feature>